<feature type="region of interest" description="Disordered" evidence="8">
    <location>
        <begin position="342"/>
        <end position="371"/>
    </location>
</feature>
<keyword evidence="3" id="KW-0677">Repeat</keyword>
<evidence type="ECO:0000256" key="7">
    <source>
        <dbReference type="PROSITE-ProRule" id="PRU00042"/>
    </source>
</evidence>
<evidence type="ECO:0000313" key="10">
    <source>
        <dbReference type="EMBL" id="TDZ39967.1"/>
    </source>
</evidence>
<sequence>MSDSANSKKPPIAVGPAKSKLPPHKAVRCNNCGDLYDNQTALLEHKLWAMRIRGDHIHCTICFMEFESMVTQQAHMLEVSLPWSNRWDAYLTSKQMHPQEQNLNCPGCKKRFIRLAGLMHHLEHNECPFISRSDVDQMRAQKLKFTHELEKRSGAQFGDYFPVSHPSVQSAMNVISKPYMANPSFFRPSDFPEPKAAEGAPEQEQGSENSDPAPKVVDINNPHHPGFSAEKYYNIYLRKYKCPQKPCGKSFSTGQALITHMKSSIAHYNVKLQCPSCLRWFKDASALVAHAESQSTRCRIRHSENFRIFMDQLTGGVADVTGKNPDSTPKYEVSNEALIKYASPEPAKKTTEESDTQESERQGNAIRHAVW</sequence>
<keyword evidence="5" id="KW-0862">Zinc</keyword>
<dbReference type="Proteomes" id="UP000295083">
    <property type="component" value="Unassembled WGS sequence"/>
</dbReference>
<feature type="domain" description="C2H2-type" evidence="9">
    <location>
        <begin position="240"/>
        <end position="272"/>
    </location>
</feature>
<dbReference type="AlphaFoldDB" id="A0A4R8QLS6"/>
<evidence type="ECO:0000256" key="2">
    <source>
        <dbReference type="ARBA" id="ARBA00022723"/>
    </source>
</evidence>
<accession>A0A4R8QLS6</accession>
<dbReference type="PANTHER" id="PTHR24406">
    <property type="entry name" value="TRANSCRIPTIONAL REPRESSOR CTCFL-RELATED"/>
    <property type="match status" value="1"/>
</dbReference>
<gene>
    <name evidence="10" type="ORF">C8035_v004928</name>
</gene>
<comment type="subcellular location">
    <subcellularLocation>
        <location evidence="1">Nucleus</location>
    </subcellularLocation>
</comment>
<organism evidence="10 11">
    <name type="scientific">Colletotrichum spinosum</name>
    <dbReference type="NCBI Taxonomy" id="1347390"/>
    <lineage>
        <taxon>Eukaryota</taxon>
        <taxon>Fungi</taxon>
        <taxon>Dikarya</taxon>
        <taxon>Ascomycota</taxon>
        <taxon>Pezizomycotina</taxon>
        <taxon>Sordariomycetes</taxon>
        <taxon>Hypocreomycetidae</taxon>
        <taxon>Glomerellales</taxon>
        <taxon>Glomerellaceae</taxon>
        <taxon>Colletotrichum</taxon>
        <taxon>Colletotrichum orbiculare species complex</taxon>
    </lineage>
</organism>
<evidence type="ECO:0000256" key="4">
    <source>
        <dbReference type="ARBA" id="ARBA00022771"/>
    </source>
</evidence>
<dbReference type="Pfam" id="PF13912">
    <property type="entry name" value="zf-C2H2_6"/>
    <property type="match status" value="1"/>
</dbReference>
<dbReference type="SUPFAM" id="SSF57667">
    <property type="entry name" value="beta-beta-alpha zinc fingers"/>
    <property type="match status" value="1"/>
</dbReference>
<keyword evidence="6" id="KW-0539">Nucleus</keyword>
<dbReference type="InterPro" id="IPR050888">
    <property type="entry name" value="ZnF_C2H2-type_TF"/>
</dbReference>
<protein>
    <recommendedName>
        <fullName evidence="9">C2H2-type domain-containing protein</fullName>
    </recommendedName>
</protein>
<feature type="region of interest" description="Disordered" evidence="8">
    <location>
        <begin position="1"/>
        <end position="21"/>
    </location>
</feature>
<comment type="caution">
    <text evidence="10">The sequence shown here is derived from an EMBL/GenBank/DDBJ whole genome shotgun (WGS) entry which is preliminary data.</text>
</comment>
<name>A0A4R8QLS6_9PEZI</name>
<dbReference type="GO" id="GO:0008270">
    <property type="term" value="F:zinc ion binding"/>
    <property type="evidence" value="ECO:0007669"/>
    <property type="project" value="UniProtKB-KW"/>
</dbReference>
<reference evidence="10 11" key="1">
    <citation type="submission" date="2018-11" db="EMBL/GenBank/DDBJ databases">
        <title>Genome sequence and assembly of Colletotrichum spinosum.</title>
        <authorList>
            <person name="Gan P."/>
            <person name="Shirasu K."/>
        </authorList>
    </citation>
    <scope>NUCLEOTIDE SEQUENCE [LARGE SCALE GENOMIC DNA]</scope>
    <source>
        <strain evidence="10 11">CBS 515.97</strain>
    </source>
</reference>
<keyword evidence="4 7" id="KW-0863">Zinc-finger</keyword>
<dbReference type="SMART" id="SM00355">
    <property type="entry name" value="ZnF_C2H2"/>
    <property type="match status" value="5"/>
</dbReference>
<dbReference type="GO" id="GO:0005634">
    <property type="term" value="C:nucleus"/>
    <property type="evidence" value="ECO:0007669"/>
    <property type="project" value="UniProtKB-SubCell"/>
</dbReference>
<evidence type="ECO:0000256" key="6">
    <source>
        <dbReference type="ARBA" id="ARBA00023242"/>
    </source>
</evidence>
<evidence type="ECO:0000256" key="1">
    <source>
        <dbReference type="ARBA" id="ARBA00004123"/>
    </source>
</evidence>
<dbReference type="EMBL" id="QAPG01000007">
    <property type="protein sequence ID" value="TDZ39967.1"/>
    <property type="molecule type" value="Genomic_DNA"/>
</dbReference>
<dbReference type="InterPro" id="IPR036236">
    <property type="entry name" value="Znf_C2H2_sf"/>
</dbReference>
<keyword evidence="2" id="KW-0479">Metal-binding</keyword>
<dbReference type="Gene3D" id="3.30.160.60">
    <property type="entry name" value="Classic Zinc Finger"/>
    <property type="match status" value="1"/>
</dbReference>
<evidence type="ECO:0000256" key="5">
    <source>
        <dbReference type="ARBA" id="ARBA00022833"/>
    </source>
</evidence>
<proteinExistence type="predicted"/>
<dbReference type="InterPro" id="IPR013087">
    <property type="entry name" value="Znf_C2H2_type"/>
</dbReference>
<evidence type="ECO:0000313" key="11">
    <source>
        <dbReference type="Proteomes" id="UP000295083"/>
    </source>
</evidence>
<evidence type="ECO:0000256" key="3">
    <source>
        <dbReference type="ARBA" id="ARBA00022737"/>
    </source>
</evidence>
<keyword evidence="11" id="KW-1185">Reference proteome</keyword>
<evidence type="ECO:0000256" key="8">
    <source>
        <dbReference type="SAM" id="MobiDB-lite"/>
    </source>
</evidence>
<evidence type="ECO:0000259" key="9">
    <source>
        <dbReference type="PROSITE" id="PS50157"/>
    </source>
</evidence>
<feature type="region of interest" description="Disordered" evidence="8">
    <location>
        <begin position="190"/>
        <end position="221"/>
    </location>
</feature>
<dbReference type="PROSITE" id="PS50157">
    <property type="entry name" value="ZINC_FINGER_C2H2_2"/>
    <property type="match status" value="1"/>
</dbReference>